<reference evidence="7 8" key="1">
    <citation type="submission" date="2019-07" db="EMBL/GenBank/DDBJ databases">
        <title>Genome assembly of two rare yeast pathogens: Diutina rugosa and Trichomonascus ciferrii.</title>
        <authorList>
            <person name="Mixao V."/>
            <person name="Saus E."/>
            <person name="Hansen A."/>
            <person name="Lass-Flor C."/>
            <person name="Gabaldon T."/>
        </authorList>
    </citation>
    <scope>NUCLEOTIDE SEQUENCE [LARGE SCALE GENOMIC DNA]</scope>
    <source>
        <strain evidence="7 8">CBS 613</strain>
    </source>
</reference>
<dbReference type="PANTHER" id="PTHR23502:SF34">
    <property type="entry name" value="PROTEIN HOL1"/>
    <property type="match status" value="1"/>
</dbReference>
<dbReference type="GeneID" id="54783786"/>
<keyword evidence="4 5" id="KW-0472">Membrane</keyword>
<dbReference type="InterPro" id="IPR011701">
    <property type="entry name" value="MFS"/>
</dbReference>
<feature type="transmembrane region" description="Helical" evidence="5">
    <location>
        <begin position="146"/>
        <end position="167"/>
    </location>
</feature>
<feature type="transmembrane region" description="Helical" evidence="5">
    <location>
        <begin position="499"/>
        <end position="523"/>
    </location>
</feature>
<dbReference type="GO" id="GO:0022857">
    <property type="term" value="F:transmembrane transporter activity"/>
    <property type="evidence" value="ECO:0007669"/>
    <property type="project" value="InterPro"/>
</dbReference>
<evidence type="ECO:0000256" key="1">
    <source>
        <dbReference type="ARBA" id="ARBA00004141"/>
    </source>
</evidence>
<feature type="transmembrane region" description="Helical" evidence="5">
    <location>
        <begin position="406"/>
        <end position="426"/>
    </location>
</feature>
<dbReference type="AlphaFoldDB" id="A0A642UET5"/>
<evidence type="ECO:0000259" key="6">
    <source>
        <dbReference type="PROSITE" id="PS50850"/>
    </source>
</evidence>
<accession>A0A642UET5</accession>
<feature type="transmembrane region" description="Helical" evidence="5">
    <location>
        <begin position="123"/>
        <end position="140"/>
    </location>
</feature>
<keyword evidence="2 5" id="KW-0812">Transmembrane</keyword>
<feature type="domain" description="Major facilitator superfamily (MFS) profile" evidence="6">
    <location>
        <begin position="57"/>
        <end position="527"/>
    </location>
</feature>
<feature type="transmembrane region" description="Helical" evidence="5">
    <location>
        <begin position="438"/>
        <end position="459"/>
    </location>
</feature>
<dbReference type="EMBL" id="SWFT01000153">
    <property type="protein sequence ID" value="KAA8897704.1"/>
    <property type="molecule type" value="Genomic_DNA"/>
</dbReference>
<dbReference type="PANTHER" id="PTHR23502">
    <property type="entry name" value="MAJOR FACILITATOR SUPERFAMILY"/>
    <property type="match status" value="1"/>
</dbReference>
<dbReference type="GO" id="GO:0005886">
    <property type="term" value="C:plasma membrane"/>
    <property type="evidence" value="ECO:0007669"/>
    <property type="project" value="TreeGrafter"/>
</dbReference>
<feature type="transmembrane region" description="Helical" evidence="5">
    <location>
        <begin position="471"/>
        <end position="493"/>
    </location>
</feature>
<dbReference type="SUPFAM" id="SSF103473">
    <property type="entry name" value="MFS general substrate transporter"/>
    <property type="match status" value="1"/>
</dbReference>
<proteinExistence type="predicted"/>
<protein>
    <recommendedName>
        <fullName evidence="6">Major facilitator superfamily (MFS) profile domain-containing protein</fullName>
    </recommendedName>
</protein>
<keyword evidence="3 5" id="KW-1133">Transmembrane helix</keyword>
<evidence type="ECO:0000256" key="4">
    <source>
        <dbReference type="ARBA" id="ARBA00023136"/>
    </source>
</evidence>
<feature type="transmembrane region" description="Helical" evidence="5">
    <location>
        <begin position="55"/>
        <end position="74"/>
    </location>
</feature>
<comment type="subcellular location">
    <subcellularLocation>
        <location evidence="1">Membrane</location>
        <topology evidence="1">Multi-pass membrane protein</topology>
    </subcellularLocation>
</comment>
<dbReference type="OrthoDB" id="5215911at2759"/>
<dbReference type="PROSITE" id="PS50850">
    <property type="entry name" value="MFS"/>
    <property type="match status" value="1"/>
</dbReference>
<evidence type="ECO:0000313" key="8">
    <source>
        <dbReference type="Proteomes" id="UP000449547"/>
    </source>
</evidence>
<evidence type="ECO:0000313" key="7">
    <source>
        <dbReference type="EMBL" id="KAA8897704.1"/>
    </source>
</evidence>
<evidence type="ECO:0000256" key="2">
    <source>
        <dbReference type="ARBA" id="ARBA00022692"/>
    </source>
</evidence>
<dbReference type="RefSeq" id="XP_034010132.1">
    <property type="nucleotide sequence ID" value="XM_034158084.1"/>
</dbReference>
<dbReference type="OMA" id="RWCFWYL"/>
<dbReference type="Gene3D" id="1.20.1250.20">
    <property type="entry name" value="MFS general substrate transporter like domains"/>
    <property type="match status" value="1"/>
</dbReference>
<name>A0A642UET5_DIURU</name>
<sequence>MTEGYVYAPGTVHLVDVDNILDVKKQEGKNKNIILNPQPSNNPNDPLRWSQRKKYFQFGLLWFWGFMLAVSANFSGPAYDPWIADLHTSYGDLNVAAALLFLFLGLGCLFLQPTAMKLGRRFVYLLCTVLVMLAMVVGGVGKNVSYIQGSYILIGFAAAPVDSLVEISSTDVFFQHERSTAFALMILALYAGSNLGPVAAGFIVDAMKWQWLFWIQLFIYAGLIVIQFFLMFDTTFYRDHEEEDKLEAEIISVVMSHDSMALSHGKEKGNGQIDEVVSHSSESVDGNIKKRTYKDSLRLIETEYSDPRPWYVIFLRPFLLISFPAVAWSGLTYGAQIMWLELMSVTQSLVFSDEPYNFSPNGVGLTNLAPFVGCIIGMLYGGNYVDWLSVRLAKKNHGIFEPEMRLNAMWLPLITNAGGILAYGLGCNAGVHWALPVVLGYGCLGFSMASSGAICLTYAVDSYHKVGSEALVIILLFRNLIGMAFCFAIDPWLQGCGLVVMTWLMFMLSVVINGSYVVMLIWGKQMRLWTADRYHKISNPHFGEFWKRSK</sequence>
<gene>
    <name evidence="7" type="ORF">DIURU_005135</name>
</gene>
<dbReference type="InterPro" id="IPR020846">
    <property type="entry name" value="MFS_dom"/>
</dbReference>
<feature type="transmembrane region" description="Helical" evidence="5">
    <location>
        <begin position="318"/>
        <end position="342"/>
    </location>
</feature>
<evidence type="ECO:0000256" key="5">
    <source>
        <dbReference type="SAM" id="Phobius"/>
    </source>
</evidence>
<organism evidence="7 8">
    <name type="scientific">Diutina rugosa</name>
    <name type="common">Yeast</name>
    <name type="synonym">Candida rugosa</name>
    <dbReference type="NCBI Taxonomy" id="5481"/>
    <lineage>
        <taxon>Eukaryota</taxon>
        <taxon>Fungi</taxon>
        <taxon>Dikarya</taxon>
        <taxon>Ascomycota</taxon>
        <taxon>Saccharomycotina</taxon>
        <taxon>Pichiomycetes</taxon>
        <taxon>Debaryomycetaceae</taxon>
        <taxon>Diutina</taxon>
    </lineage>
</organism>
<dbReference type="Pfam" id="PF07690">
    <property type="entry name" value="MFS_1"/>
    <property type="match status" value="1"/>
</dbReference>
<comment type="caution">
    <text evidence="7">The sequence shown here is derived from an EMBL/GenBank/DDBJ whole genome shotgun (WGS) entry which is preliminary data.</text>
</comment>
<feature type="transmembrane region" description="Helical" evidence="5">
    <location>
        <begin position="94"/>
        <end position="111"/>
    </location>
</feature>
<dbReference type="GO" id="GO:0000324">
    <property type="term" value="C:fungal-type vacuole"/>
    <property type="evidence" value="ECO:0007669"/>
    <property type="project" value="TreeGrafter"/>
</dbReference>
<dbReference type="InterPro" id="IPR036259">
    <property type="entry name" value="MFS_trans_sf"/>
</dbReference>
<dbReference type="Proteomes" id="UP000449547">
    <property type="component" value="Unassembled WGS sequence"/>
</dbReference>
<feature type="transmembrane region" description="Helical" evidence="5">
    <location>
        <begin position="362"/>
        <end position="385"/>
    </location>
</feature>
<feature type="transmembrane region" description="Helical" evidence="5">
    <location>
        <begin position="179"/>
        <end position="203"/>
    </location>
</feature>
<feature type="transmembrane region" description="Helical" evidence="5">
    <location>
        <begin position="209"/>
        <end position="232"/>
    </location>
</feature>
<keyword evidence="8" id="KW-1185">Reference proteome</keyword>
<dbReference type="VEuPathDB" id="FungiDB:DIURU_005135"/>
<evidence type="ECO:0000256" key="3">
    <source>
        <dbReference type="ARBA" id="ARBA00022989"/>
    </source>
</evidence>